<feature type="compositionally biased region" description="Polar residues" evidence="5">
    <location>
        <begin position="21"/>
        <end position="45"/>
    </location>
</feature>
<dbReference type="Proteomes" id="UP001219355">
    <property type="component" value="Chromosome 2"/>
</dbReference>
<protein>
    <recommendedName>
        <fullName evidence="9">Cytochrome oxidase c assembly-domain-containing protein</fullName>
    </recommendedName>
</protein>
<dbReference type="Pfam" id="PF14880">
    <property type="entry name" value="COX14"/>
    <property type="match status" value="1"/>
</dbReference>
<dbReference type="InterPro" id="IPR029208">
    <property type="entry name" value="COX14"/>
</dbReference>
<accession>A0AAF0DI71</accession>
<evidence type="ECO:0000313" key="8">
    <source>
        <dbReference type="Proteomes" id="UP001219355"/>
    </source>
</evidence>
<evidence type="ECO:0008006" key="9">
    <source>
        <dbReference type="Google" id="ProtNLM"/>
    </source>
</evidence>
<gene>
    <name evidence="7" type="ORF">PRK78_004523</name>
</gene>
<proteinExistence type="predicted"/>
<evidence type="ECO:0000256" key="4">
    <source>
        <dbReference type="ARBA" id="ARBA00023136"/>
    </source>
</evidence>
<evidence type="ECO:0000256" key="1">
    <source>
        <dbReference type="ARBA" id="ARBA00004167"/>
    </source>
</evidence>
<dbReference type="GO" id="GO:0016020">
    <property type="term" value="C:membrane"/>
    <property type="evidence" value="ECO:0007669"/>
    <property type="project" value="UniProtKB-SubCell"/>
</dbReference>
<sequence>MSRSAIDATRFTATAPHAYSKPSSSFKLRNSQGVHPSSGGQNQETPRQKVERLRAEARAARIAKSSSPLDRLIERGRVWADRAHRVTVFCLIAASGIAGILTIYSATSLIAHNRRQKALWIDKEVQRLLDAKKAYVAGNATPEQIDLLEKEKAGDEEKRRREELKKDTAFYKAKNWLFGGMKPDDVGQGALVGQQPEIEREPPRVLEAINAKAAETVASRSVSREGMEDARTDATQANTYEPKKSWTGWLTGR</sequence>
<name>A0AAF0DI71_9EURO</name>
<evidence type="ECO:0000256" key="3">
    <source>
        <dbReference type="ARBA" id="ARBA00022989"/>
    </source>
</evidence>
<keyword evidence="8" id="KW-1185">Reference proteome</keyword>
<evidence type="ECO:0000256" key="5">
    <source>
        <dbReference type="SAM" id="MobiDB-lite"/>
    </source>
</evidence>
<feature type="region of interest" description="Disordered" evidence="5">
    <location>
        <begin position="1"/>
        <end position="48"/>
    </location>
</feature>
<dbReference type="EMBL" id="CP120628">
    <property type="protein sequence ID" value="WEW59055.1"/>
    <property type="molecule type" value="Genomic_DNA"/>
</dbReference>
<feature type="region of interest" description="Disordered" evidence="5">
    <location>
        <begin position="217"/>
        <end position="253"/>
    </location>
</feature>
<organism evidence="7 8">
    <name type="scientific">Emydomyces testavorans</name>
    <dbReference type="NCBI Taxonomy" id="2070801"/>
    <lineage>
        <taxon>Eukaryota</taxon>
        <taxon>Fungi</taxon>
        <taxon>Dikarya</taxon>
        <taxon>Ascomycota</taxon>
        <taxon>Pezizomycotina</taxon>
        <taxon>Eurotiomycetes</taxon>
        <taxon>Eurotiomycetidae</taxon>
        <taxon>Onygenales</taxon>
        <taxon>Nannizziopsiaceae</taxon>
        <taxon>Emydomyces</taxon>
    </lineage>
</organism>
<comment type="subcellular location">
    <subcellularLocation>
        <location evidence="1">Membrane</location>
        <topology evidence="1">Single-pass membrane protein</topology>
    </subcellularLocation>
</comment>
<keyword evidence="2 6" id="KW-0812">Transmembrane</keyword>
<feature type="compositionally biased region" description="Basic and acidic residues" evidence="5">
    <location>
        <begin position="222"/>
        <end position="232"/>
    </location>
</feature>
<reference evidence="7" key="1">
    <citation type="submission" date="2023-03" db="EMBL/GenBank/DDBJ databases">
        <title>Emydomyces testavorans Genome Sequence.</title>
        <authorList>
            <person name="Hoyer L."/>
        </authorList>
    </citation>
    <scope>NUCLEOTIDE SEQUENCE</scope>
    <source>
        <strain evidence="7">16-2883</strain>
    </source>
</reference>
<keyword evidence="3 6" id="KW-1133">Transmembrane helix</keyword>
<keyword evidence="4 6" id="KW-0472">Membrane</keyword>
<evidence type="ECO:0000313" key="7">
    <source>
        <dbReference type="EMBL" id="WEW59055.1"/>
    </source>
</evidence>
<evidence type="ECO:0000256" key="2">
    <source>
        <dbReference type="ARBA" id="ARBA00022692"/>
    </source>
</evidence>
<dbReference type="AlphaFoldDB" id="A0AAF0DI71"/>
<feature type="transmembrane region" description="Helical" evidence="6">
    <location>
        <begin position="86"/>
        <end position="106"/>
    </location>
</feature>
<evidence type="ECO:0000256" key="6">
    <source>
        <dbReference type="SAM" id="Phobius"/>
    </source>
</evidence>